<evidence type="ECO:0000313" key="9">
    <source>
        <dbReference type="Proteomes" id="UP000014227"/>
    </source>
</evidence>
<reference evidence="9" key="1">
    <citation type="submission" date="2013-03" db="EMBL/GenBank/DDBJ databases">
        <title>Genome sequence of Chthonomonas calidirosea, the first sequenced genome from the Armatimonadetes phylum (formally candidate division OP10).</title>
        <authorList>
            <person name="Lee K.C.Y."/>
            <person name="Morgan X.C."/>
            <person name="Dunfield P.F."/>
            <person name="Tamas I."/>
            <person name="Houghton K.M."/>
            <person name="Vyssotski M."/>
            <person name="Ryan J.L.J."/>
            <person name="Lagutin K."/>
            <person name="McDonald I.R."/>
            <person name="Stott M.B."/>
        </authorList>
    </citation>
    <scope>NUCLEOTIDE SEQUENCE [LARGE SCALE GENOMIC DNA]</scope>
    <source>
        <strain evidence="9">DSM 23976 / ICMP 18418 / T49</strain>
    </source>
</reference>
<evidence type="ECO:0000256" key="5">
    <source>
        <dbReference type="ARBA" id="ARBA00023136"/>
    </source>
</evidence>
<feature type="transmembrane region" description="Helical" evidence="7">
    <location>
        <begin position="374"/>
        <end position="392"/>
    </location>
</feature>
<dbReference type="AlphaFoldDB" id="S0EXZ4"/>
<dbReference type="GO" id="GO:0015086">
    <property type="term" value="F:cadmium ion transmembrane transporter activity"/>
    <property type="evidence" value="ECO:0007669"/>
    <property type="project" value="TreeGrafter"/>
</dbReference>
<protein>
    <submittedName>
        <fullName evidence="8">Mn2+ and Fe2+ transporters of the NRAMP family</fullName>
    </submittedName>
</protein>
<evidence type="ECO:0000256" key="6">
    <source>
        <dbReference type="SAM" id="MobiDB-lite"/>
    </source>
</evidence>
<dbReference type="eggNOG" id="COG1914">
    <property type="taxonomic scope" value="Bacteria"/>
</dbReference>
<evidence type="ECO:0000256" key="3">
    <source>
        <dbReference type="ARBA" id="ARBA00022692"/>
    </source>
</evidence>
<keyword evidence="3 7" id="KW-0812">Transmembrane</keyword>
<keyword evidence="5 7" id="KW-0472">Membrane</keyword>
<evidence type="ECO:0000256" key="7">
    <source>
        <dbReference type="SAM" id="Phobius"/>
    </source>
</evidence>
<keyword evidence="9" id="KW-1185">Reference proteome</keyword>
<dbReference type="GO" id="GO:0005384">
    <property type="term" value="F:manganese ion transmembrane transporter activity"/>
    <property type="evidence" value="ECO:0007669"/>
    <property type="project" value="TreeGrafter"/>
</dbReference>
<dbReference type="PATRIC" id="fig|1303518.3.peg.1394"/>
<dbReference type="InParanoid" id="S0EXZ4"/>
<keyword evidence="4 7" id="KW-1133">Transmembrane helix</keyword>
<dbReference type="Pfam" id="PF01566">
    <property type="entry name" value="Nramp"/>
    <property type="match status" value="1"/>
</dbReference>
<keyword evidence="2" id="KW-0813">Transport</keyword>
<feature type="transmembrane region" description="Helical" evidence="7">
    <location>
        <begin position="120"/>
        <end position="139"/>
    </location>
</feature>
<dbReference type="HOGENOM" id="CLU_020088_6_2_0"/>
<feature type="compositionally biased region" description="Basic and acidic residues" evidence="6">
    <location>
        <begin position="17"/>
        <end position="26"/>
    </location>
</feature>
<feature type="transmembrane region" description="Helical" evidence="7">
    <location>
        <begin position="327"/>
        <end position="353"/>
    </location>
</feature>
<dbReference type="PANTHER" id="PTHR11706">
    <property type="entry name" value="SOLUTE CARRIER PROTEIN FAMILY 11 MEMBER"/>
    <property type="match status" value="1"/>
</dbReference>
<dbReference type="OrthoDB" id="9787548at2"/>
<dbReference type="KEGG" id="ccz:CCALI_01364"/>
<dbReference type="Proteomes" id="UP000014227">
    <property type="component" value="Chromosome I"/>
</dbReference>
<dbReference type="RefSeq" id="WP_016482722.1">
    <property type="nucleotide sequence ID" value="NC_021487.1"/>
</dbReference>
<dbReference type="InterPro" id="IPR001046">
    <property type="entry name" value="NRAMP_fam"/>
</dbReference>
<evidence type="ECO:0000256" key="1">
    <source>
        <dbReference type="ARBA" id="ARBA00004141"/>
    </source>
</evidence>
<accession>S0EXZ4</accession>
<feature type="transmembrane region" description="Helical" evidence="7">
    <location>
        <begin position="80"/>
        <end position="99"/>
    </location>
</feature>
<evidence type="ECO:0000313" key="8">
    <source>
        <dbReference type="EMBL" id="CCW35182.1"/>
    </source>
</evidence>
<comment type="subcellular location">
    <subcellularLocation>
        <location evidence="1">Membrane</location>
        <topology evidence="1">Multi-pass membrane protein</topology>
    </subcellularLocation>
</comment>
<evidence type="ECO:0000256" key="4">
    <source>
        <dbReference type="ARBA" id="ARBA00022989"/>
    </source>
</evidence>
<dbReference type="PANTHER" id="PTHR11706:SF33">
    <property type="entry name" value="NATURAL RESISTANCE-ASSOCIATED MACROPHAGE PROTEIN 2"/>
    <property type="match status" value="1"/>
</dbReference>
<sequence>MSEESVNLPDTGLSAEAETHEERIADQEDVANARVEEPDIRVKKPFWKSLGPGLITGAADNDPAGIGTYSVVGAQFGYKLLWPTLLCLPLMIAVQEMCGRVALLTGKGLAAVVKEHYPKWLLLGCVFLLMVTNIINIYADLNIMASSAQMLFHGVFLLWLSIIALFMMLTQIFMPYAHYARFLKWLCLTFIAYAITALMPSVHNSWSLIFKNLVLPTWQWKTDYLMALVGSLGTTISPYLFFWQAGQQVEELIAQHEADAPGKRKRSPNEAEMHNLRADTAAGMLVSQLVTFFIIICTAATLHAKGVTNINTAQDAARALAPLGGKIAYWLFALGILGAGLLAVPTLAGSAAYALSETLSWRHGLYRRFQRARAFYLTIAGMVLVGYLLNFFRKVSPIKALFYASVLNGVVAVPLLVVLLFICNNSKVMKARTNRPLSNLLGGLAVLLLGVASLFMLWALVTGHSA</sequence>
<feature type="transmembrane region" description="Helical" evidence="7">
    <location>
        <begin position="151"/>
        <end position="170"/>
    </location>
</feature>
<feature type="transmembrane region" description="Helical" evidence="7">
    <location>
        <begin position="222"/>
        <end position="242"/>
    </location>
</feature>
<feature type="region of interest" description="Disordered" evidence="6">
    <location>
        <begin position="1"/>
        <end position="30"/>
    </location>
</feature>
<proteinExistence type="predicted"/>
<organism evidence="8 9">
    <name type="scientific">Chthonomonas calidirosea (strain DSM 23976 / ICMP 18418 / T49)</name>
    <dbReference type="NCBI Taxonomy" id="1303518"/>
    <lineage>
        <taxon>Bacteria</taxon>
        <taxon>Bacillati</taxon>
        <taxon>Armatimonadota</taxon>
        <taxon>Chthonomonadia</taxon>
        <taxon>Chthonomonadales</taxon>
        <taxon>Chthonomonadaceae</taxon>
        <taxon>Chthonomonas</taxon>
    </lineage>
</organism>
<dbReference type="EMBL" id="HF951689">
    <property type="protein sequence ID" value="CCW35182.1"/>
    <property type="molecule type" value="Genomic_DNA"/>
</dbReference>
<feature type="transmembrane region" description="Helical" evidence="7">
    <location>
        <begin position="281"/>
        <end position="302"/>
    </location>
</feature>
<feature type="transmembrane region" description="Helical" evidence="7">
    <location>
        <begin position="182"/>
        <end position="202"/>
    </location>
</feature>
<evidence type="ECO:0000256" key="2">
    <source>
        <dbReference type="ARBA" id="ARBA00022448"/>
    </source>
</evidence>
<gene>
    <name evidence="8" type="ORF">CCALI_01364</name>
</gene>
<dbReference type="GO" id="GO:0005886">
    <property type="term" value="C:plasma membrane"/>
    <property type="evidence" value="ECO:0007669"/>
    <property type="project" value="TreeGrafter"/>
</dbReference>
<name>S0EXZ4_CHTCT</name>
<dbReference type="NCBIfam" id="NF037982">
    <property type="entry name" value="Nramp_1"/>
    <property type="match status" value="1"/>
</dbReference>
<dbReference type="GO" id="GO:0034755">
    <property type="term" value="P:iron ion transmembrane transport"/>
    <property type="evidence" value="ECO:0007669"/>
    <property type="project" value="TreeGrafter"/>
</dbReference>
<feature type="transmembrane region" description="Helical" evidence="7">
    <location>
        <begin position="441"/>
        <end position="461"/>
    </location>
</feature>
<feature type="transmembrane region" description="Helical" evidence="7">
    <location>
        <begin position="398"/>
        <end position="421"/>
    </location>
</feature>